<dbReference type="InterPro" id="IPR003329">
    <property type="entry name" value="Cytidylyl_trans"/>
</dbReference>
<dbReference type="AlphaFoldDB" id="A0A840E563"/>
<dbReference type="SUPFAM" id="SSF53448">
    <property type="entry name" value="Nucleotide-diphospho-sugar transferases"/>
    <property type="match status" value="1"/>
</dbReference>
<dbReference type="Pfam" id="PF02348">
    <property type="entry name" value="CTP_transf_3"/>
    <property type="match status" value="1"/>
</dbReference>
<dbReference type="Proteomes" id="UP000576209">
    <property type="component" value="Unassembled WGS sequence"/>
</dbReference>
<accession>A0A840E563</accession>
<keyword evidence="2" id="KW-1185">Reference proteome</keyword>
<dbReference type="EMBL" id="JACIFF010000007">
    <property type="protein sequence ID" value="MBB4080210.1"/>
    <property type="molecule type" value="Genomic_DNA"/>
</dbReference>
<gene>
    <name evidence="1" type="ORF">GGR28_002840</name>
</gene>
<dbReference type="InterPro" id="IPR020039">
    <property type="entry name" value="PseF"/>
</dbReference>
<comment type="caution">
    <text evidence="1">The sequence shown here is derived from an EMBL/GenBank/DDBJ whole genome shotgun (WGS) entry which is preliminary data.</text>
</comment>
<keyword evidence="1" id="KW-0548">Nucleotidyltransferase</keyword>
<dbReference type="CDD" id="cd02513">
    <property type="entry name" value="CMP-NeuAc_Synthase"/>
    <property type="match status" value="1"/>
</dbReference>
<dbReference type="NCBIfam" id="TIGR03584">
    <property type="entry name" value="PseF"/>
    <property type="match status" value="1"/>
</dbReference>
<reference evidence="1 2" key="1">
    <citation type="submission" date="2020-08" db="EMBL/GenBank/DDBJ databases">
        <title>Genomic Encyclopedia of Type Strains, Phase IV (KMG-IV): sequencing the most valuable type-strain genomes for metagenomic binning, comparative biology and taxonomic classification.</title>
        <authorList>
            <person name="Goeker M."/>
        </authorList>
    </citation>
    <scope>NUCLEOTIDE SEQUENCE [LARGE SCALE GENOMIC DNA]</scope>
    <source>
        <strain evidence="1 2">DSM 105137</strain>
    </source>
</reference>
<sequence length="228" mass="25594">MNRLAIIPARGGSKRIPRKNVRPFLGKPIIAYSIAAALESDLFDEVMVSTDDGEIAEVARRYGAKVPFLRSPETAGDFAGTIDVLREVHGRYESTTFSEACCIYATAPFISVDLLHRTLAVLESGRDSVFPVLPYSFPIQRALKMTADGKMLMFQPRHLNSRSQDLEPAYHDCGMFYWYKPNKVLPAGKLWTDNSGCLVLSEMAAQDIDTVDDWRVAEFKYRLLHGIE</sequence>
<dbReference type="Gene3D" id="3.90.550.10">
    <property type="entry name" value="Spore Coat Polysaccharide Biosynthesis Protein SpsA, Chain A"/>
    <property type="match status" value="1"/>
</dbReference>
<evidence type="ECO:0000313" key="1">
    <source>
        <dbReference type="EMBL" id="MBB4080210.1"/>
    </source>
</evidence>
<organism evidence="1 2">
    <name type="scientific">Neolewinella aquimaris</name>
    <dbReference type="NCBI Taxonomy" id="1835722"/>
    <lineage>
        <taxon>Bacteria</taxon>
        <taxon>Pseudomonadati</taxon>
        <taxon>Bacteroidota</taxon>
        <taxon>Saprospiria</taxon>
        <taxon>Saprospirales</taxon>
        <taxon>Lewinellaceae</taxon>
        <taxon>Neolewinella</taxon>
    </lineage>
</organism>
<dbReference type="PANTHER" id="PTHR21485:SF6">
    <property type="entry name" value="N-ACYLNEURAMINATE CYTIDYLYLTRANSFERASE-RELATED"/>
    <property type="match status" value="1"/>
</dbReference>
<dbReference type="EC" id="2.7.7.43" evidence="1"/>
<dbReference type="PANTHER" id="PTHR21485">
    <property type="entry name" value="HAD SUPERFAMILY MEMBERS CMAS AND KDSC"/>
    <property type="match status" value="1"/>
</dbReference>
<dbReference type="InterPro" id="IPR029044">
    <property type="entry name" value="Nucleotide-diphossugar_trans"/>
</dbReference>
<keyword evidence="1" id="KW-0808">Transferase</keyword>
<name>A0A840E563_9BACT</name>
<evidence type="ECO:0000313" key="2">
    <source>
        <dbReference type="Proteomes" id="UP000576209"/>
    </source>
</evidence>
<dbReference type="GO" id="GO:0008781">
    <property type="term" value="F:N-acylneuraminate cytidylyltransferase activity"/>
    <property type="evidence" value="ECO:0007669"/>
    <property type="project" value="UniProtKB-EC"/>
</dbReference>
<protein>
    <submittedName>
        <fullName evidence="1">N-acylneuraminate cytidylyltransferase</fullName>
        <ecNumber evidence="1">2.7.7.43</ecNumber>
    </submittedName>
</protein>
<dbReference type="InterPro" id="IPR050793">
    <property type="entry name" value="CMP-NeuNAc_synthase"/>
</dbReference>
<dbReference type="RefSeq" id="WP_183496446.1">
    <property type="nucleotide sequence ID" value="NZ_JACIFF010000007.1"/>
</dbReference>
<proteinExistence type="predicted"/>